<dbReference type="InterPro" id="IPR003802">
    <property type="entry name" value="Sporulation_regulator_WhiA"/>
</dbReference>
<protein>
    <recommendedName>
        <fullName evidence="4">Probable cell division protein WhiA</fullName>
    </recommendedName>
</protein>
<gene>
    <name evidence="4" type="primary">whiA</name>
    <name evidence="8" type="ORF">RUMHYD_02766</name>
</gene>
<reference evidence="8 9" key="2">
    <citation type="submission" date="2009-02" db="EMBL/GenBank/DDBJ databases">
        <title>Draft genome sequence of Blautia hydrogenotrophica DSM 10507 (Ruminococcus hydrogenotrophicus DSM 10507).</title>
        <authorList>
            <person name="Sudarsanam P."/>
            <person name="Ley R."/>
            <person name="Guruge J."/>
            <person name="Turnbaugh P.J."/>
            <person name="Mahowald M."/>
            <person name="Liep D."/>
            <person name="Gordon J."/>
        </authorList>
    </citation>
    <scope>NUCLEOTIDE SEQUENCE [LARGE SCALE GENOMIC DNA]</scope>
    <source>
        <strain evidence="9">DSM 10507 / JCM 14656 / S5a33</strain>
    </source>
</reference>
<dbReference type="InterPro" id="IPR023054">
    <property type="entry name" value="Sporulation_regulator_WhiA_C"/>
</dbReference>
<keyword evidence="9" id="KW-1185">Reference proteome</keyword>
<feature type="domain" description="Sporulation regulator WhiA C-terminal" evidence="5">
    <location>
        <begin position="229"/>
        <end position="311"/>
    </location>
</feature>
<evidence type="ECO:0000259" key="7">
    <source>
        <dbReference type="Pfam" id="PF14527"/>
    </source>
</evidence>
<name>C0CPG5_BLAHS</name>
<dbReference type="HAMAP" id="MF_01420">
    <property type="entry name" value="HTH_type_WhiA"/>
    <property type="match status" value="1"/>
</dbReference>
<dbReference type="Gene3D" id="3.10.28.10">
    <property type="entry name" value="Homing endonucleases"/>
    <property type="match status" value="1"/>
</dbReference>
<dbReference type="InterPro" id="IPR027434">
    <property type="entry name" value="Homing_endonucl"/>
</dbReference>
<proteinExistence type="inferred from homology"/>
<evidence type="ECO:0000259" key="5">
    <source>
        <dbReference type="Pfam" id="PF02650"/>
    </source>
</evidence>
<organism evidence="8 9">
    <name type="scientific">Blautia hydrogenotrophica (strain DSM 10507 / JCM 14656 / S5a33)</name>
    <name type="common">Ruminococcus hydrogenotrophicus</name>
    <dbReference type="NCBI Taxonomy" id="476272"/>
    <lineage>
        <taxon>Bacteria</taxon>
        <taxon>Bacillati</taxon>
        <taxon>Bacillota</taxon>
        <taxon>Clostridia</taxon>
        <taxon>Lachnospirales</taxon>
        <taxon>Lachnospiraceae</taxon>
        <taxon>Blautia</taxon>
    </lineage>
</organism>
<dbReference type="Pfam" id="PF10298">
    <property type="entry name" value="WhiA_N"/>
    <property type="match status" value="1"/>
</dbReference>
<dbReference type="InterPro" id="IPR039518">
    <property type="entry name" value="WhiA_LAGLIDADG_dom"/>
</dbReference>
<accession>C0CPG5</accession>
<evidence type="ECO:0000259" key="6">
    <source>
        <dbReference type="Pfam" id="PF10298"/>
    </source>
</evidence>
<dbReference type="PANTHER" id="PTHR37307:SF1">
    <property type="entry name" value="CELL DIVISION PROTEIN WHIA-RELATED"/>
    <property type="match status" value="1"/>
</dbReference>
<dbReference type="EMBL" id="ACBZ01000152">
    <property type="protein sequence ID" value="EEG48362.1"/>
    <property type="molecule type" value="Genomic_DNA"/>
</dbReference>
<evidence type="ECO:0000256" key="3">
    <source>
        <dbReference type="ARBA" id="ARBA00023306"/>
    </source>
</evidence>
<evidence type="ECO:0000313" key="8">
    <source>
        <dbReference type="EMBL" id="EEG48362.1"/>
    </source>
</evidence>
<sequence length="323" mass="36463">MEILSFSRNVKEELARHHSTARHCQIAELAAILSMSGKICYNGQGQRQLIFQTENEVVVRKCFTLLRKTFNIETEIRIRQHTGLNKGSVYTIDLKSVSLTRRVLEGIKAVEADKKVSDQLIEVDPIVYQKNCCKRAFVRGSFLAAGSISDPEKFYHFEIVCSTQGKAIQIQQVIASFDVDARIVMRKKSYVVYIKEGAQIVEILGIMEAGKALMDLENIRILKEMRNSVNRKVNCETANIHKTVNAAVKQIDDIRLIEEKRGLGSLNPGLEQIARLRLEFPEATLKELGEMLSPTVGKSGVNHRLRKLSVLAEELRGNKEEVL</sequence>
<dbReference type="GO" id="GO:0043937">
    <property type="term" value="P:regulation of sporulation"/>
    <property type="evidence" value="ECO:0007669"/>
    <property type="project" value="InterPro"/>
</dbReference>
<dbReference type="GO" id="GO:0051301">
    <property type="term" value="P:cell division"/>
    <property type="evidence" value="ECO:0007669"/>
    <property type="project" value="UniProtKB-UniRule"/>
</dbReference>
<reference evidence="8 9" key="1">
    <citation type="submission" date="2009-01" db="EMBL/GenBank/DDBJ databases">
        <authorList>
            <person name="Fulton L."/>
            <person name="Clifton S."/>
            <person name="Fulton B."/>
            <person name="Xu J."/>
            <person name="Minx P."/>
            <person name="Pepin K.H."/>
            <person name="Johnson M."/>
            <person name="Bhonagiri V."/>
            <person name="Nash W.E."/>
            <person name="Mardis E.R."/>
            <person name="Wilson R.K."/>
        </authorList>
    </citation>
    <scope>NUCLEOTIDE SEQUENCE [LARGE SCALE GENOMIC DNA]</scope>
    <source>
        <strain evidence="9">DSM 10507 / JCM 14656 / S5a33</strain>
    </source>
</reference>
<dbReference type="SUPFAM" id="SSF55608">
    <property type="entry name" value="Homing endonucleases"/>
    <property type="match status" value="1"/>
</dbReference>
<evidence type="ECO:0000256" key="4">
    <source>
        <dbReference type="HAMAP-Rule" id="MF_01420"/>
    </source>
</evidence>
<dbReference type="eggNOG" id="COG1481">
    <property type="taxonomic scope" value="Bacteria"/>
</dbReference>
<evidence type="ECO:0000256" key="2">
    <source>
        <dbReference type="ARBA" id="ARBA00023125"/>
    </source>
</evidence>
<dbReference type="NCBIfam" id="TIGR00647">
    <property type="entry name" value="DNA_bind_WhiA"/>
    <property type="match status" value="1"/>
</dbReference>
<comment type="similarity">
    <text evidence="4">Belongs to the WhiA family.</text>
</comment>
<keyword evidence="1 4" id="KW-0132">Cell division</keyword>
<feature type="domain" description="Sporulation transcription regulator WhiA N-terminal" evidence="6">
    <location>
        <begin position="22"/>
        <end position="96"/>
    </location>
</feature>
<dbReference type="HOGENOM" id="CLU_053282_0_0_9"/>
<dbReference type="Proteomes" id="UP000003100">
    <property type="component" value="Unassembled WGS sequence"/>
</dbReference>
<feature type="domain" description="WhiA LAGLIDADG-like" evidence="7">
    <location>
        <begin position="135"/>
        <end position="226"/>
    </location>
</feature>
<dbReference type="InterPro" id="IPR018478">
    <property type="entry name" value="Sporu_reg_WhiA_N_dom"/>
</dbReference>
<dbReference type="AlphaFoldDB" id="C0CPG5"/>
<keyword evidence="2 4" id="KW-0238">DNA-binding</keyword>
<keyword evidence="3 4" id="KW-0131">Cell cycle</keyword>
<evidence type="ECO:0000313" key="9">
    <source>
        <dbReference type="Proteomes" id="UP000003100"/>
    </source>
</evidence>
<dbReference type="GO" id="GO:0003677">
    <property type="term" value="F:DNA binding"/>
    <property type="evidence" value="ECO:0007669"/>
    <property type="project" value="UniProtKB-UniRule"/>
</dbReference>
<dbReference type="Pfam" id="PF14527">
    <property type="entry name" value="LAGLIDADG_WhiA"/>
    <property type="match status" value="1"/>
</dbReference>
<evidence type="ECO:0000256" key="1">
    <source>
        <dbReference type="ARBA" id="ARBA00022618"/>
    </source>
</evidence>
<dbReference type="PATRIC" id="fig|476272.21.peg.896"/>
<comment type="function">
    <text evidence="4">Involved in cell division and chromosome segregation.</text>
</comment>
<dbReference type="Pfam" id="PF02650">
    <property type="entry name" value="HTH_WhiA"/>
    <property type="match status" value="1"/>
</dbReference>
<dbReference type="PANTHER" id="PTHR37307">
    <property type="entry name" value="CELL DIVISION PROTEIN WHIA-RELATED"/>
    <property type="match status" value="1"/>
</dbReference>